<dbReference type="InterPro" id="IPR003265">
    <property type="entry name" value="HhH-GPD_domain"/>
</dbReference>
<dbReference type="GO" id="GO:0006285">
    <property type="term" value="P:base-excision repair, AP site formation"/>
    <property type="evidence" value="ECO:0007669"/>
    <property type="project" value="TreeGrafter"/>
</dbReference>
<evidence type="ECO:0000256" key="2">
    <source>
        <dbReference type="ARBA" id="ARBA00012000"/>
    </source>
</evidence>
<dbReference type="GO" id="GO:0008725">
    <property type="term" value="F:DNA-3-methyladenine glycosylase activity"/>
    <property type="evidence" value="ECO:0007669"/>
    <property type="project" value="TreeGrafter"/>
</dbReference>
<keyword evidence="4" id="KW-0234">DNA repair</keyword>
<dbReference type="RefSeq" id="WP_106462239.1">
    <property type="nucleotide sequence ID" value="NZ_PXOQ01000007.1"/>
</dbReference>
<dbReference type="GO" id="GO:0006307">
    <property type="term" value="P:DNA alkylation repair"/>
    <property type="evidence" value="ECO:0007669"/>
    <property type="project" value="TreeGrafter"/>
</dbReference>
<feature type="domain" description="HhH-GPD" evidence="5">
    <location>
        <begin position="47"/>
        <end position="196"/>
    </location>
</feature>
<gene>
    <name evidence="6" type="ORF">C7H52_02145</name>
</gene>
<name>A0A2T1NCE0_9FLAO</name>
<protein>
    <recommendedName>
        <fullName evidence="2">DNA-3-methyladenine glycosylase II</fullName>
        <ecNumber evidence="2">3.2.2.21</ecNumber>
    </recommendedName>
</protein>
<organism evidence="6 7">
    <name type="scientific">Aurantibacter aestuarii</name>
    <dbReference type="NCBI Taxonomy" id="1266046"/>
    <lineage>
        <taxon>Bacteria</taxon>
        <taxon>Pseudomonadati</taxon>
        <taxon>Bacteroidota</taxon>
        <taxon>Flavobacteriia</taxon>
        <taxon>Flavobacteriales</taxon>
        <taxon>Flavobacteriaceae</taxon>
        <taxon>Aurantibacter</taxon>
    </lineage>
</organism>
<dbReference type="CDD" id="cd00056">
    <property type="entry name" value="ENDO3c"/>
    <property type="match status" value="1"/>
</dbReference>
<comment type="catalytic activity">
    <reaction evidence="1">
        <text>Hydrolysis of alkylated DNA, releasing 3-methyladenine, 3-methylguanine, 7-methylguanine and 7-methyladenine.</text>
        <dbReference type="EC" id="3.2.2.21"/>
    </reaction>
</comment>
<evidence type="ECO:0000256" key="4">
    <source>
        <dbReference type="ARBA" id="ARBA00023204"/>
    </source>
</evidence>
<dbReference type="Gene3D" id="1.10.340.30">
    <property type="entry name" value="Hypothetical protein, domain 2"/>
    <property type="match status" value="1"/>
</dbReference>
<dbReference type="GO" id="GO:0043916">
    <property type="term" value="F:DNA-7-methylguanine glycosylase activity"/>
    <property type="evidence" value="ECO:0007669"/>
    <property type="project" value="TreeGrafter"/>
</dbReference>
<keyword evidence="3" id="KW-0227">DNA damage</keyword>
<dbReference type="PANTHER" id="PTHR43003:SF5">
    <property type="entry name" value="DNA-3-METHYLADENINE GLYCOSYLASE"/>
    <property type="match status" value="1"/>
</dbReference>
<dbReference type="GO" id="GO:0032993">
    <property type="term" value="C:protein-DNA complex"/>
    <property type="evidence" value="ECO:0007669"/>
    <property type="project" value="TreeGrafter"/>
</dbReference>
<comment type="caution">
    <text evidence="6">The sequence shown here is derived from an EMBL/GenBank/DDBJ whole genome shotgun (WGS) entry which is preliminary data.</text>
</comment>
<dbReference type="Pfam" id="PF00730">
    <property type="entry name" value="HhH-GPD"/>
    <property type="match status" value="1"/>
</dbReference>
<dbReference type="PANTHER" id="PTHR43003">
    <property type="entry name" value="DNA-3-METHYLADENINE GLYCOSYLASE"/>
    <property type="match status" value="1"/>
</dbReference>
<dbReference type="Proteomes" id="UP000238426">
    <property type="component" value="Unassembled WGS sequence"/>
</dbReference>
<dbReference type="InterPro" id="IPR051912">
    <property type="entry name" value="Alkylbase_DNA_Glycosylase/TA"/>
</dbReference>
<dbReference type="GO" id="GO:0032131">
    <property type="term" value="F:alkylated DNA binding"/>
    <property type="evidence" value="ECO:0007669"/>
    <property type="project" value="TreeGrafter"/>
</dbReference>
<sequence>MTPIVNSTDIHKLIALDPVFKSIYETHGTPENYERAEGFETLCRIILEQQVSLASAKAHYLKLKNHISIYTPEQLLKLSDVEFKNCFISKQKATYLRALSNAILTNQIDLSLLSSLSEAEIRLQLTAIKGIGSWTADVYLMFCLQHKNIFPIGDIAIRQSIKTLYQIEDREVMIQRAETWKPYQSLACYFLWHFYLKSRNRPVIT</sequence>
<evidence type="ECO:0000313" key="6">
    <source>
        <dbReference type="EMBL" id="PSG90098.1"/>
    </source>
</evidence>
<evidence type="ECO:0000259" key="5">
    <source>
        <dbReference type="SMART" id="SM00478"/>
    </source>
</evidence>
<dbReference type="Gene3D" id="1.10.1670.40">
    <property type="match status" value="1"/>
</dbReference>
<evidence type="ECO:0000313" key="7">
    <source>
        <dbReference type="Proteomes" id="UP000238426"/>
    </source>
</evidence>
<reference evidence="6 7" key="1">
    <citation type="submission" date="2018-03" db="EMBL/GenBank/DDBJ databases">
        <title>Mesoflavibacter sp. HG37 and Mesoflavibacter sp. HG96 sp.nov., two marine bacteria isolated from seawater of Western Pacific Ocean.</title>
        <authorList>
            <person name="Cheng H."/>
            <person name="Wu Y.-H."/>
            <person name="Guo L.-L."/>
            <person name="Xu X.-W."/>
        </authorList>
    </citation>
    <scope>NUCLEOTIDE SEQUENCE [LARGE SCALE GENOMIC DNA]</scope>
    <source>
        <strain evidence="6 7">KCTC 32269</strain>
    </source>
</reference>
<accession>A0A2T1NCE0</accession>
<keyword evidence="7" id="KW-1185">Reference proteome</keyword>
<dbReference type="EC" id="3.2.2.21" evidence="2"/>
<dbReference type="SUPFAM" id="SSF48150">
    <property type="entry name" value="DNA-glycosylase"/>
    <property type="match status" value="1"/>
</dbReference>
<evidence type="ECO:0000256" key="1">
    <source>
        <dbReference type="ARBA" id="ARBA00000086"/>
    </source>
</evidence>
<proteinExistence type="predicted"/>
<dbReference type="OrthoDB" id="9785929at2"/>
<dbReference type="InterPro" id="IPR011257">
    <property type="entry name" value="DNA_glycosylase"/>
</dbReference>
<dbReference type="GO" id="GO:0005737">
    <property type="term" value="C:cytoplasm"/>
    <property type="evidence" value="ECO:0007669"/>
    <property type="project" value="TreeGrafter"/>
</dbReference>
<evidence type="ECO:0000256" key="3">
    <source>
        <dbReference type="ARBA" id="ARBA00022763"/>
    </source>
</evidence>
<dbReference type="AlphaFoldDB" id="A0A2T1NCE0"/>
<dbReference type="EMBL" id="PXOQ01000007">
    <property type="protein sequence ID" value="PSG90098.1"/>
    <property type="molecule type" value="Genomic_DNA"/>
</dbReference>
<dbReference type="SMART" id="SM00478">
    <property type="entry name" value="ENDO3c"/>
    <property type="match status" value="1"/>
</dbReference>